<dbReference type="Pfam" id="PF13808">
    <property type="entry name" value="DDE_Tnp_1_assoc"/>
    <property type="match status" value="1"/>
</dbReference>
<dbReference type="InterPro" id="IPR032806">
    <property type="entry name" value="YbfD_N"/>
</dbReference>
<dbReference type="Proteomes" id="UP000305238">
    <property type="component" value="Unassembled WGS sequence"/>
</dbReference>
<dbReference type="OrthoDB" id="3483597at2"/>
<dbReference type="InterPro" id="IPR047647">
    <property type="entry name" value="ISAs1_transpos"/>
</dbReference>
<dbReference type="InterPro" id="IPR051698">
    <property type="entry name" value="Transposase_11-like"/>
</dbReference>
<evidence type="ECO:0000313" key="2">
    <source>
        <dbReference type="EMBL" id="TMR40620.1"/>
    </source>
</evidence>
<name>A0A5S4HJZ6_9ACTN</name>
<dbReference type="PANTHER" id="PTHR30298">
    <property type="entry name" value="H REPEAT-ASSOCIATED PREDICTED TRANSPOSASE"/>
    <property type="match status" value="1"/>
</dbReference>
<dbReference type="PANTHER" id="PTHR30298:SF0">
    <property type="entry name" value="PROTEIN YBFL-RELATED"/>
    <property type="match status" value="1"/>
</dbReference>
<organism evidence="2 3">
    <name type="scientific">Actinomadura geliboluensis</name>
    <dbReference type="NCBI Taxonomy" id="882440"/>
    <lineage>
        <taxon>Bacteria</taxon>
        <taxon>Bacillati</taxon>
        <taxon>Actinomycetota</taxon>
        <taxon>Actinomycetes</taxon>
        <taxon>Streptosporangiales</taxon>
        <taxon>Thermomonosporaceae</taxon>
        <taxon>Actinomadura</taxon>
    </lineage>
</organism>
<dbReference type="RefSeq" id="WP_138635980.1">
    <property type="nucleotide sequence ID" value="NZ_VCKZ01000048.1"/>
</dbReference>
<evidence type="ECO:0000313" key="3">
    <source>
        <dbReference type="Proteomes" id="UP000305238"/>
    </source>
</evidence>
<proteinExistence type="predicted"/>
<evidence type="ECO:0000259" key="1">
    <source>
        <dbReference type="Pfam" id="PF13808"/>
    </source>
</evidence>
<gene>
    <name evidence="2" type="ORF">ETD96_09695</name>
</gene>
<protein>
    <submittedName>
        <fullName evidence="2">ISAs1 family transposase</fullName>
    </submittedName>
</protein>
<accession>A0A5S4HJZ6</accession>
<comment type="caution">
    <text evidence="2">The sequence shown here is derived from an EMBL/GenBank/DDBJ whole genome shotgun (WGS) entry which is preliminary data.</text>
</comment>
<sequence>MSVSHARSVPSLLDDLEGLTDPRKPQGIRHRLVAVLAVAVVATLGGACNYREMGSAAADFSQDLLAVVGARWNPLTRRRAAAGAATIRRVLIAVDADALERVIGDWLRACAACDQDGWQIALDGKDLHGAWADDGRLVLFSALVHRRKGQAPVTLAQIRVPEGTTETTQVRALLAGLEFEGALVTMDAAHTCAAPSPPGSRQERRLLMAVKGNRDVLYAACKRVASALVSGGQTPHVVTEDDHGRISTWTTWSTDLPSGAGVKLPHAARLAVIRRDIADLPDAPPARRSS</sequence>
<dbReference type="NCBIfam" id="NF033564">
    <property type="entry name" value="transpos_ISAs1"/>
    <property type="match status" value="1"/>
</dbReference>
<feature type="domain" description="H repeat-associated protein N-terminal" evidence="1">
    <location>
        <begin position="14"/>
        <end position="107"/>
    </location>
</feature>
<reference evidence="2 3" key="1">
    <citation type="submission" date="2019-05" db="EMBL/GenBank/DDBJ databases">
        <title>Draft genome sequence of Actinomadura geliboluensis A8036.</title>
        <authorList>
            <person name="Saricaoglu S."/>
            <person name="Isik K."/>
        </authorList>
    </citation>
    <scope>NUCLEOTIDE SEQUENCE [LARGE SCALE GENOMIC DNA]</scope>
    <source>
        <strain evidence="2 3">A8036</strain>
    </source>
</reference>
<dbReference type="AlphaFoldDB" id="A0A5S4HJZ6"/>
<keyword evidence="3" id="KW-1185">Reference proteome</keyword>
<dbReference type="EMBL" id="VCKZ01000048">
    <property type="protein sequence ID" value="TMR40620.1"/>
    <property type="molecule type" value="Genomic_DNA"/>
</dbReference>